<organism evidence="1 2">
    <name type="scientific">Kordiimonas pumila</name>
    <dbReference type="NCBI Taxonomy" id="2161677"/>
    <lineage>
        <taxon>Bacteria</taxon>
        <taxon>Pseudomonadati</taxon>
        <taxon>Pseudomonadota</taxon>
        <taxon>Alphaproteobacteria</taxon>
        <taxon>Kordiimonadales</taxon>
        <taxon>Kordiimonadaceae</taxon>
        <taxon>Kordiimonas</taxon>
    </lineage>
</organism>
<dbReference type="Proteomes" id="UP001595444">
    <property type="component" value="Unassembled WGS sequence"/>
</dbReference>
<dbReference type="RefSeq" id="WP_194214590.1">
    <property type="nucleotide sequence ID" value="NZ_CP061205.1"/>
</dbReference>
<sequence length="154" mass="17581">MFHEFSVYEGQLKLAAEQASHIKSLVPILVNYEDWLEWCNREEKDLTGLPVREYANFLFNMECRKVLDNACEANDQIIKSAYIAVTTSEIGLDKANDLSSLALIYEGIDSSSVIELVSDARIFHEHALALASAYAAAKNVSQVCWYRDRIYCWY</sequence>
<name>A0ABV7D5A9_9PROT</name>
<reference evidence="2" key="1">
    <citation type="journal article" date="2019" name="Int. J. Syst. Evol. Microbiol.">
        <title>The Global Catalogue of Microorganisms (GCM) 10K type strain sequencing project: providing services to taxonomists for standard genome sequencing and annotation.</title>
        <authorList>
            <consortium name="The Broad Institute Genomics Platform"/>
            <consortium name="The Broad Institute Genome Sequencing Center for Infectious Disease"/>
            <person name="Wu L."/>
            <person name="Ma J."/>
        </authorList>
    </citation>
    <scope>NUCLEOTIDE SEQUENCE [LARGE SCALE GENOMIC DNA]</scope>
    <source>
        <strain evidence="2">KCTC 62164</strain>
    </source>
</reference>
<dbReference type="EMBL" id="JBHRSL010000009">
    <property type="protein sequence ID" value="MFC3052115.1"/>
    <property type="molecule type" value="Genomic_DNA"/>
</dbReference>
<gene>
    <name evidence="1" type="ORF">ACFOKA_09385</name>
</gene>
<keyword evidence="2" id="KW-1185">Reference proteome</keyword>
<evidence type="ECO:0000313" key="1">
    <source>
        <dbReference type="EMBL" id="MFC3052115.1"/>
    </source>
</evidence>
<comment type="caution">
    <text evidence="1">The sequence shown here is derived from an EMBL/GenBank/DDBJ whole genome shotgun (WGS) entry which is preliminary data.</text>
</comment>
<evidence type="ECO:0000313" key="2">
    <source>
        <dbReference type="Proteomes" id="UP001595444"/>
    </source>
</evidence>
<proteinExistence type="predicted"/>
<accession>A0ABV7D5A9</accession>
<protein>
    <submittedName>
        <fullName evidence="1">Uncharacterized protein</fullName>
    </submittedName>
</protein>